<reference evidence="1" key="1">
    <citation type="submission" date="2014-09" db="EMBL/GenBank/DDBJ databases">
        <authorList>
            <person name="Magalhaes I.L.F."/>
            <person name="Oliveira U."/>
            <person name="Santos F.R."/>
            <person name="Vidigal T.H.D.A."/>
            <person name="Brescovit A.D."/>
            <person name="Santos A.J."/>
        </authorList>
    </citation>
    <scope>NUCLEOTIDE SEQUENCE</scope>
    <source>
        <tissue evidence="1">Shoot tissue taken approximately 20 cm above the soil surface</tissue>
    </source>
</reference>
<protein>
    <submittedName>
        <fullName evidence="1">Uncharacterized protein</fullName>
    </submittedName>
</protein>
<organism evidence="1">
    <name type="scientific">Arundo donax</name>
    <name type="common">Giant reed</name>
    <name type="synonym">Donax arundinaceus</name>
    <dbReference type="NCBI Taxonomy" id="35708"/>
    <lineage>
        <taxon>Eukaryota</taxon>
        <taxon>Viridiplantae</taxon>
        <taxon>Streptophyta</taxon>
        <taxon>Embryophyta</taxon>
        <taxon>Tracheophyta</taxon>
        <taxon>Spermatophyta</taxon>
        <taxon>Magnoliopsida</taxon>
        <taxon>Liliopsida</taxon>
        <taxon>Poales</taxon>
        <taxon>Poaceae</taxon>
        <taxon>PACMAD clade</taxon>
        <taxon>Arundinoideae</taxon>
        <taxon>Arundineae</taxon>
        <taxon>Arundo</taxon>
    </lineage>
</organism>
<reference evidence="1" key="2">
    <citation type="journal article" date="2015" name="Data Brief">
        <title>Shoot transcriptome of the giant reed, Arundo donax.</title>
        <authorList>
            <person name="Barrero R.A."/>
            <person name="Guerrero F.D."/>
            <person name="Moolhuijzen P."/>
            <person name="Goolsby J.A."/>
            <person name="Tidwell J."/>
            <person name="Bellgard S.E."/>
            <person name="Bellgard M.I."/>
        </authorList>
    </citation>
    <scope>NUCLEOTIDE SEQUENCE</scope>
    <source>
        <tissue evidence="1">Shoot tissue taken approximately 20 cm above the soil surface</tissue>
    </source>
</reference>
<dbReference type="EMBL" id="GBRH01274129">
    <property type="protein sequence ID" value="JAD23766.1"/>
    <property type="molecule type" value="Transcribed_RNA"/>
</dbReference>
<evidence type="ECO:0000313" key="1">
    <source>
        <dbReference type="EMBL" id="JAD23766.1"/>
    </source>
</evidence>
<name>A0A0A8YCL5_ARUDO</name>
<dbReference type="AlphaFoldDB" id="A0A0A8YCL5"/>
<sequence length="190" mass="19918">MAGTSRRRRGGWSWTLRCRVQRGASKAAAAQYTDCRESLDMALLCFLRGGARPGGARSGPPRPSTEAAVEVTTMSLLAGSIHGGVAGEIWPYLAGRVRVAAEATARIRGGSVPGVVAGDEMSSLLPRGSGSGRSDLLVSSLDPCWERTPVTRSGPPLIDGLFREVYRPAARCISGGTGARRRHGTPVDCA</sequence>
<accession>A0A0A8YCL5</accession>
<proteinExistence type="predicted"/>